<dbReference type="Proteomes" id="UP001596110">
    <property type="component" value="Unassembled WGS sequence"/>
</dbReference>
<keyword evidence="2" id="KW-1185">Reference proteome</keyword>
<evidence type="ECO:0008006" key="3">
    <source>
        <dbReference type="Google" id="ProtNLM"/>
    </source>
</evidence>
<organism evidence="1 2">
    <name type="scientific">Streptococcus caledonicus</name>
    <dbReference type="NCBI Taxonomy" id="2614158"/>
    <lineage>
        <taxon>Bacteria</taxon>
        <taxon>Bacillati</taxon>
        <taxon>Bacillota</taxon>
        <taxon>Bacilli</taxon>
        <taxon>Lactobacillales</taxon>
        <taxon>Streptococcaceae</taxon>
        <taxon>Streptococcus</taxon>
    </lineage>
</organism>
<accession>A0ABW0UG02</accession>
<proteinExistence type="predicted"/>
<evidence type="ECO:0000313" key="1">
    <source>
        <dbReference type="EMBL" id="MFC5631239.1"/>
    </source>
</evidence>
<dbReference type="RefSeq" id="WP_232323167.1">
    <property type="nucleotide sequence ID" value="NZ_JBHSOJ010000016.1"/>
</dbReference>
<evidence type="ECO:0000313" key="2">
    <source>
        <dbReference type="Proteomes" id="UP001596110"/>
    </source>
</evidence>
<comment type="caution">
    <text evidence="1">The sequence shown here is derived from an EMBL/GenBank/DDBJ whole genome shotgun (WGS) entry which is preliminary data.</text>
</comment>
<dbReference type="EMBL" id="JBHSOJ010000016">
    <property type="protein sequence ID" value="MFC5631239.1"/>
    <property type="molecule type" value="Genomic_DNA"/>
</dbReference>
<gene>
    <name evidence="1" type="ORF">ACFPQ3_06540</name>
</gene>
<name>A0ABW0UG02_9STRE</name>
<protein>
    <recommendedName>
        <fullName evidence="3">Transposase</fullName>
    </recommendedName>
</protein>
<sequence>MDQITKEVLERHGIKLISQLRKNIANYSWFENHRISRLRKPIKTVFSSLEQFGIGDLRCRNLQSLKFKTEAILLIYSLLLEESHCEFGVSLNILLTIPDSLAQRVKITK</sequence>
<reference evidence="2" key="1">
    <citation type="journal article" date="2019" name="Int. J. Syst. Evol. Microbiol.">
        <title>The Global Catalogue of Microorganisms (GCM) 10K type strain sequencing project: providing services to taxonomists for standard genome sequencing and annotation.</title>
        <authorList>
            <consortium name="The Broad Institute Genomics Platform"/>
            <consortium name="The Broad Institute Genome Sequencing Center for Infectious Disease"/>
            <person name="Wu L."/>
            <person name="Ma J."/>
        </authorList>
    </citation>
    <scope>NUCLEOTIDE SEQUENCE [LARGE SCALE GENOMIC DNA]</scope>
    <source>
        <strain evidence="2">DT43</strain>
    </source>
</reference>